<feature type="transmembrane region" description="Helical" evidence="1">
    <location>
        <begin position="15"/>
        <end position="37"/>
    </location>
</feature>
<evidence type="ECO:0000313" key="3">
    <source>
        <dbReference type="Proteomes" id="UP001208570"/>
    </source>
</evidence>
<sequence>MFNNCDSFTAVQYQYTLFLVWISCVPVFIVVHLCLYVKSHSPSRNIVPQMSRPLQLSFLACTRCHVPSSCLPLPVSDVPHPDPPVKMSDVTYPAAISTSIRCHVLPSCPSLSVLNVTSPLPFYRCLDRWLCPFTPNCICQMSHPLELFILTSDVVSFPALHICISQMSRPLQMFISACVKCSAAVSPSFLYKVKQLLADDRDL</sequence>
<name>A0AAD9N7S5_9ANNE</name>
<accession>A0AAD9N7S5</accession>
<gene>
    <name evidence="2" type="ORF">LSH36_175g03059</name>
</gene>
<evidence type="ECO:0000313" key="2">
    <source>
        <dbReference type="EMBL" id="KAK2158171.1"/>
    </source>
</evidence>
<dbReference type="EMBL" id="JAODUP010000175">
    <property type="protein sequence ID" value="KAK2158171.1"/>
    <property type="molecule type" value="Genomic_DNA"/>
</dbReference>
<keyword evidence="3" id="KW-1185">Reference proteome</keyword>
<keyword evidence="1" id="KW-0472">Membrane</keyword>
<comment type="caution">
    <text evidence="2">The sequence shown here is derived from an EMBL/GenBank/DDBJ whole genome shotgun (WGS) entry which is preliminary data.</text>
</comment>
<proteinExistence type="predicted"/>
<dbReference type="Proteomes" id="UP001208570">
    <property type="component" value="Unassembled WGS sequence"/>
</dbReference>
<dbReference type="AlphaFoldDB" id="A0AAD9N7S5"/>
<evidence type="ECO:0000256" key="1">
    <source>
        <dbReference type="SAM" id="Phobius"/>
    </source>
</evidence>
<reference evidence="2" key="1">
    <citation type="journal article" date="2023" name="Mol. Biol. Evol.">
        <title>Third-Generation Sequencing Reveals the Adaptive Role of the Epigenome in Three Deep-Sea Polychaetes.</title>
        <authorList>
            <person name="Perez M."/>
            <person name="Aroh O."/>
            <person name="Sun Y."/>
            <person name="Lan Y."/>
            <person name="Juniper S.K."/>
            <person name="Young C.R."/>
            <person name="Angers B."/>
            <person name="Qian P.Y."/>
        </authorList>
    </citation>
    <scope>NUCLEOTIDE SEQUENCE</scope>
    <source>
        <strain evidence="2">P08H-3</strain>
    </source>
</reference>
<keyword evidence="1" id="KW-0812">Transmembrane</keyword>
<protein>
    <submittedName>
        <fullName evidence="2">Uncharacterized protein</fullName>
    </submittedName>
</protein>
<keyword evidence="1" id="KW-1133">Transmembrane helix</keyword>
<organism evidence="2 3">
    <name type="scientific">Paralvinella palmiformis</name>
    <dbReference type="NCBI Taxonomy" id="53620"/>
    <lineage>
        <taxon>Eukaryota</taxon>
        <taxon>Metazoa</taxon>
        <taxon>Spiralia</taxon>
        <taxon>Lophotrochozoa</taxon>
        <taxon>Annelida</taxon>
        <taxon>Polychaeta</taxon>
        <taxon>Sedentaria</taxon>
        <taxon>Canalipalpata</taxon>
        <taxon>Terebellida</taxon>
        <taxon>Terebelliformia</taxon>
        <taxon>Alvinellidae</taxon>
        <taxon>Paralvinella</taxon>
    </lineage>
</organism>